<reference evidence="5 6" key="1">
    <citation type="submission" date="2023-08" db="EMBL/GenBank/DDBJ databases">
        <title>Black Yeasts Isolated from many extreme environments.</title>
        <authorList>
            <person name="Coleine C."/>
            <person name="Stajich J.E."/>
            <person name="Selbmann L."/>
        </authorList>
    </citation>
    <scope>NUCLEOTIDE SEQUENCE [LARGE SCALE GENOMIC DNA]</scope>
    <source>
        <strain evidence="5 6">CCFEE 5792</strain>
    </source>
</reference>
<feature type="compositionally biased region" description="Polar residues" evidence="1">
    <location>
        <begin position="899"/>
        <end position="911"/>
    </location>
</feature>
<dbReference type="Pfam" id="PF26140">
    <property type="entry name" value="HEAT_URB1"/>
    <property type="match status" value="1"/>
</dbReference>
<dbReference type="Pfam" id="PF16201">
    <property type="entry name" value="NopRA1"/>
    <property type="match status" value="1"/>
</dbReference>
<sequence length="1138" mass="126263">MATVQNFGDFLTGIQNSAVAGNDKTGQVQILKNYCDEQSSASHEEIDFPDILGTWAHASETNDEAVLATAPSVLVQFFQIISDRLDFRDFGLSLCHSLLKRDQVRLFDKALSAPRSKDALIAVSLQLLTEIISFDEGALSNNVFGRRDTLYRRLDGILGSALSAQGKLLAAHQSALRFLSANFKYLDTTAKTEIINHGKTLYSAIRSLPSEAPHTVLETLDALERWVLDDKALPKQLKGRCFNSGVLTALSKLYEYDQDLQNVHESEQAQVTVRDSLHRLLLRLCTSTEAILLPQAGWYPSGTNPDIIEQDENTIDLGLDSPYYFDDYTENVPVKNGGLSTFIHGLKPGEDLLHAKLVNAIFAAAPELVAEYISKKQKFLAPSGDDPLWRGQFAFLFSVVQLDVPKNFGWPEHLPQTPPPLSIAIENILPRSFERATSSKCLHSEDDIVVFSTLRFLSIALDKLDSVLRIIDQATTKSHLWSQAWLKLVNSFVERAPPAQEVVTTLQKLGPDKEQLRTSVLECLAKYYKVLPSAVAGLKFDITPLLSKALISLESKDSADSLRETFQQLSHELEIATGSSTTKWWHKATSESLSTASLLLKFCVNCTEPIITKQARHVLGGLLSGKGVLAATKQSLDALLTSLTSTKKWQAETTTYQFLDNCMIRTIQRPVKYLDPIENLQIQESDKKELSLVACCVAEQWSFVLKNEDNKTAVKNIAGWIARFYTALDSAGENYRVLMSFQNDMLIAAKGNEVAQKALIKAFEQQRKKPAILTESLSSDDIGDVSGIDVAMDSTDHVLSPHQSIDLTTVFAPFPVIPKSMNGLTRWENPDFESDVQSGRLGNLIRCLISPDHEIRLQAFHTLQTVMHAVEQSTYTEKTQLYLLLGEVSETIRNHHSNHTTQQQSDGSSETQPPPSVISALANSILNVISDPSSPFYQKTNAFLLRSPSWNLNHVIQRWANSVFHTEPESDDTFALPGGAPSNPVLLTSNTASESKNAQTQEISHFIHTILIPSIRTPADVDLLRRAQIYTRLFTYYAAPICPSSLRKLILQVVHQTCLVAGGSEMLITRTGVREWLRVVREVRGHSGSGAGRAGKVDIEMRELVNAVLLEIGETCDKAVVERWEAMRPLFKIAGTED</sequence>
<name>A0AAV9NKN1_9EURO</name>
<dbReference type="AlphaFoldDB" id="A0AAV9NKN1"/>
<feature type="domain" description="URB1 N-terminal" evidence="2">
    <location>
        <begin position="49"/>
        <end position="379"/>
    </location>
</feature>
<comment type="caution">
    <text evidence="5">The sequence shown here is derived from an EMBL/GenBank/DDBJ whole genome shotgun (WGS) entry which is preliminary data.</text>
</comment>
<accession>A0AAV9NKN1</accession>
<dbReference type="GeneID" id="89978031"/>
<dbReference type="GO" id="GO:0000466">
    <property type="term" value="P:maturation of 5.8S rRNA from tricistronic rRNA transcript (SSU-rRNA, 5.8S rRNA, LSU-rRNA)"/>
    <property type="evidence" value="ECO:0007669"/>
    <property type="project" value="TreeGrafter"/>
</dbReference>
<feature type="domain" description="URB1 central HEAT repeat" evidence="4">
    <location>
        <begin position="579"/>
        <end position="766"/>
    </location>
</feature>
<dbReference type="Pfam" id="PF11707">
    <property type="entry name" value="Npa1"/>
    <property type="match status" value="1"/>
</dbReference>
<dbReference type="Proteomes" id="UP001358417">
    <property type="component" value="Unassembled WGS sequence"/>
</dbReference>
<evidence type="ECO:0000313" key="5">
    <source>
        <dbReference type="EMBL" id="KAK5059989.1"/>
    </source>
</evidence>
<dbReference type="InterPro" id="IPR032436">
    <property type="entry name" value="URB1_C"/>
</dbReference>
<evidence type="ECO:0000259" key="4">
    <source>
        <dbReference type="Pfam" id="PF26140"/>
    </source>
</evidence>
<dbReference type="PANTHER" id="PTHR13500:SF0">
    <property type="entry name" value="NUCLEOLAR PRE-RIBOSOMAL-ASSOCIATED PROTEIN 1"/>
    <property type="match status" value="1"/>
</dbReference>
<evidence type="ECO:0008006" key="7">
    <source>
        <dbReference type="Google" id="ProtNLM"/>
    </source>
</evidence>
<feature type="region of interest" description="Disordered" evidence="1">
    <location>
        <begin position="896"/>
        <end position="916"/>
    </location>
</feature>
<dbReference type="PANTHER" id="PTHR13500">
    <property type="entry name" value="NUCLEOLAR PRERIBOSOMAL-ASSOCIATED PROTEIN 1"/>
    <property type="match status" value="1"/>
</dbReference>
<evidence type="ECO:0000256" key="1">
    <source>
        <dbReference type="SAM" id="MobiDB-lite"/>
    </source>
</evidence>
<evidence type="ECO:0000313" key="6">
    <source>
        <dbReference type="Proteomes" id="UP001358417"/>
    </source>
</evidence>
<evidence type="ECO:0000259" key="3">
    <source>
        <dbReference type="Pfam" id="PF16201"/>
    </source>
</evidence>
<organism evidence="5 6">
    <name type="scientific">Exophiala bonariae</name>
    <dbReference type="NCBI Taxonomy" id="1690606"/>
    <lineage>
        <taxon>Eukaryota</taxon>
        <taxon>Fungi</taxon>
        <taxon>Dikarya</taxon>
        <taxon>Ascomycota</taxon>
        <taxon>Pezizomycotina</taxon>
        <taxon>Eurotiomycetes</taxon>
        <taxon>Chaetothyriomycetidae</taxon>
        <taxon>Chaetothyriales</taxon>
        <taxon>Herpotrichiellaceae</taxon>
        <taxon>Exophiala</taxon>
    </lineage>
</organism>
<dbReference type="InterPro" id="IPR039844">
    <property type="entry name" value="URB1"/>
</dbReference>
<evidence type="ECO:0000259" key="2">
    <source>
        <dbReference type="Pfam" id="PF11707"/>
    </source>
</evidence>
<gene>
    <name evidence="5" type="ORF">LTR84_009873</name>
</gene>
<dbReference type="GO" id="GO:0005730">
    <property type="term" value="C:nucleolus"/>
    <property type="evidence" value="ECO:0007669"/>
    <property type="project" value="TreeGrafter"/>
</dbReference>
<feature type="domain" description="URB1 C-terminal" evidence="3">
    <location>
        <begin position="842"/>
        <end position="1076"/>
    </location>
</feature>
<dbReference type="InterPro" id="IPR021714">
    <property type="entry name" value="URB1_N"/>
</dbReference>
<dbReference type="InterPro" id="IPR059018">
    <property type="entry name" value="HEAT_URB1"/>
</dbReference>
<protein>
    <recommendedName>
        <fullName evidence="7">MMS19 nucleotide excision repair protein</fullName>
    </recommendedName>
</protein>
<proteinExistence type="predicted"/>
<dbReference type="InterPro" id="IPR016024">
    <property type="entry name" value="ARM-type_fold"/>
</dbReference>
<keyword evidence="6" id="KW-1185">Reference proteome</keyword>
<dbReference type="EMBL" id="JAVRRD010000004">
    <property type="protein sequence ID" value="KAK5059989.1"/>
    <property type="molecule type" value="Genomic_DNA"/>
</dbReference>
<dbReference type="SUPFAM" id="SSF48371">
    <property type="entry name" value="ARM repeat"/>
    <property type="match status" value="1"/>
</dbReference>
<dbReference type="RefSeq" id="XP_064709810.1">
    <property type="nucleotide sequence ID" value="XM_064853411.1"/>
</dbReference>
<dbReference type="GO" id="GO:0000463">
    <property type="term" value="P:maturation of LSU-rRNA from tricistronic rRNA transcript (SSU-rRNA, 5.8S rRNA, LSU-rRNA)"/>
    <property type="evidence" value="ECO:0007669"/>
    <property type="project" value="TreeGrafter"/>
</dbReference>